<organism evidence="1 2">
    <name type="scientific">Cristinia sonorae</name>
    <dbReference type="NCBI Taxonomy" id="1940300"/>
    <lineage>
        <taxon>Eukaryota</taxon>
        <taxon>Fungi</taxon>
        <taxon>Dikarya</taxon>
        <taxon>Basidiomycota</taxon>
        <taxon>Agaricomycotina</taxon>
        <taxon>Agaricomycetes</taxon>
        <taxon>Agaricomycetidae</taxon>
        <taxon>Agaricales</taxon>
        <taxon>Pleurotineae</taxon>
        <taxon>Stephanosporaceae</taxon>
        <taxon>Cristinia</taxon>
    </lineage>
</organism>
<dbReference type="AlphaFoldDB" id="A0A8K0US99"/>
<reference evidence="1" key="1">
    <citation type="journal article" date="2021" name="New Phytol.">
        <title>Evolutionary innovations through gain and loss of genes in the ectomycorrhizal Boletales.</title>
        <authorList>
            <person name="Wu G."/>
            <person name="Miyauchi S."/>
            <person name="Morin E."/>
            <person name="Kuo A."/>
            <person name="Drula E."/>
            <person name="Varga T."/>
            <person name="Kohler A."/>
            <person name="Feng B."/>
            <person name="Cao Y."/>
            <person name="Lipzen A."/>
            <person name="Daum C."/>
            <person name="Hundley H."/>
            <person name="Pangilinan J."/>
            <person name="Johnson J."/>
            <person name="Barry K."/>
            <person name="LaButti K."/>
            <person name="Ng V."/>
            <person name="Ahrendt S."/>
            <person name="Min B."/>
            <person name="Choi I.G."/>
            <person name="Park H."/>
            <person name="Plett J.M."/>
            <person name="Magnuson J."/>
            <person name="Spatafora J.W."/>
            <person name="Nagy L.G."/>
            <person name="Henrissat B."/>
            <person name="Grigoriev I.V."/>
            <person name="Yang Z.L."/>
            <person name="Xu J."/>
            <person name="Martin F.M."/>
        </authorList>
    </citation>
    <scope>NUCLEOTIDE SEQUENCE</scope>
    <source>
        <strain evidence="1">KKN 215</strain>
    </source>
</reference>
<dbReference type="Proteomes" id="UP000813824">
    <property type="component" value="Unassembled WGS sequence"/>
</dbReference>
<protein>
    <submittedName>
        <fullName evidence="1">Uncharacterized protein</fullName>
    </submittedName>
</protein>
<name>A0A8K0US99_9AGAR</name>
<evidence type="ECO:0000313" key="1">
    <source>
        <dbReference type="EMBL" id="KAH8101497.1"/>
    </source>
</evidence>
<keyword evidence="2" id="KW-1185">Reference proteome</keyword>
<gene>
    <name evidence="1" type="ORF">BXZ70DRAFT_97863</name>
</gene>
<proteinExistence type="predicted"/>
<accession>A0A8K0US99</accession>
<sequence>MARRRIHVSVDEAVYLTQTAGSKIIFTLTPTTRDCQPIPTIWKTVALTSDGPSGSKPPRENIFEYNTQLKLGLVRNDHNRYAFSGESTTIHGGQAFSWVNAEDCAVQLLKRHMKPGTQQSTLIVKNKSNREVEMAIGILSSTPGATTVGEAKPIAILRQSSETQLYLSRHMVLRAYYSSNPRHVESSVINYEEVCCLNGADGKPWSTKLGELEAISAFRISVSGNGKDIRIGDYPLIHLKHLTDTFTSAKMRRSLGALDTSLEIFRLRLMEVQTHSQAMPSLVLAIRRMRETSTHALVELDEPLDGNIEPFELLAEKLENALITAFEVLPAVLAPASTGMAGKLKDLPHLLEVVATAVHDVAMHITYRQVSFRDTLSSSPMASEPTYIRPPRTYIPVPQVIDQVMPAVGALNDIVQKHDERLRVYASQSERVETTLHVWQERMQGEIRMVATANHTQIMALREQLEEVNRKMEGLHGGFTRLTGDVHSLDQRHQEHGGMLEALRRRQTGFKDDVDRILGFTMGSADSE</sequence>
<comment type="caution">
    <text evidence="1">The sequence shown here is derived from an EMBL/GenBank/DDBJ whole genome shotgun (WGS) entry which is preliminary data.</text>
</comment>
<dbReference type="EMBL" id="JAEVFJ010000012">
    <property type="protein sequence ID" value="KAH8101497.1"/>
    <property type="molecule type" value="Genomic_DNA"/>
</dbReference>
<evidence type="ECO:0000313" key="2">
    <source>
        <dbReference type="Proteomes" id="UP000813824"/>
    </source>
</evidence>